<dbReference type="GO" id="GO:0005737">
    <property type="term" value="C:cytoplasm"/>
    <property type="evidence" value="ECO:0007669"/>
    <property type="project" value="UniProtKB-SubCell"/>
</dbReference>
<comment type="subcellular location">
    <subcellularLocation>
        <location evidence="13">Cytoplasm</location>
    </subcellularLocation>
</comment>
<reference evidence="15 16" key="1">
    <citation type="journal article" date="2021" name="bioRxiv">
        <title>Unique metabolic strategies in Hadean analogues reveal hints for primordial physiology.</title>
        <authorList>
            <person name="Nobu M.K."/>
            <person name="Nakai R."/>
            <person name="Tamazawa S."/>
            <person name="Mori H."/>
            <person name="Toyoda A."/>
            <person name="Ijiri A."/>
            <person name="Suzuki S."/>
            <person name="Kurokawa K."/>
            <person name="Kamagata Y."/>
            <person name="Tamaki H."/>
        </authorList>
    </citation>
    <scope>NUCLEOTIDE SEQUENCE [LARGE SCALE GENOMIC DNA]</scope>
    <source>
        <strain evidence="15">BS525</strain>
    </source>
</reference>
<organism evidence="15 16">
    <name type="scientific">Psychracetigena formicireducens</name>
    <dbReference type="NCBI Taxonomy" id="2986056"/>
    <lineage>
        <taxon>Bacteria</taxon>
        <taxon>Bacillati</taxon>
        <taxon>Candidatus Lithacetigenota</taxon>
        <taxon>Candidatus Psychracetigena</taxon>
    </lineage>
</organism>
<keyword evidence="2 13" id="KW-0963">Cytoplasm</keyword>
<dbReference type="PROSITE" id="PS01321">
    <property type="entry name" value="RUVC"/>
    <property type="match status" value="1"/>
</dbReference>
<feature type="binding site" evidence="13">
    <location>
        <position position="17"/>
    </location>
    <ligand>
        <name>Mg(2+)</name>
        <dbReference type="ChEBI" id="CHEBI:18420"/>
        <label>1</label>
    </ligand>
</feature>
<keyword evidence="7 13" id="KW-0378">Hydrolase</keyword>
<comment type="similarity">
    <text evidence="1 13">Belongs to the RuvC family.</text>
</comment>
<name>A0A9E2F1E2_PSYF1</name>
<feature type="binding site" evidence="13">
    <location>
        <position position="77"/>
    </location>
    <ligand>
        <name>Mg(2+)</name>
        <dbReference type="ChEBI" id="CHEBI:18420"/>
        <label>2</label>
    </ligand>
</feature>
<keyword evidence="9 13" id="KW-0238">DNA-binding</keyword>
<dbReference type="Proteomes" id="UP000811545">
    <property type="component" value="Unassembled WGS sequence"/>
</dbReference>
<keyword evidence="4 13" id="KW-0479">Metal-binding</keyword>
<dbReference type="FunFam" id="3.30.420.10:FF:000002">
    <property type="entry name" value="Crossover junction endodeoxyribonuclease RuvC"/>
    <property type="match status" value="1"/>
</dbReference>
<dbReference type="InterPro" id="IPR036397">
    <property type="entry name" value="RNaseH_sf"/>
</dbReference>
<feature type="active site" evidence="13">
    <location>
        <position position="77"/>
    </location>
</feature>
<evidence type="ECO:0000256" key="5">
    <source>
        <dbReference type="ARBA" id="ARBA00022759"/>
    </source>
</evidence>
<comment type="caution">
    <text evidence="15">The sequence shown here is derived from an EMBL/GenBank/DDBJ whole genome shotgun (WGS) entry which is preliminary data.</text>
</comment>
<evidence type="ECO:0000256" key="10">
    <source>
        <dbReference type="ARBA" id="ARBA00023172"/>
    </source>
</evidence>
<comment type="subunit">
    <text evidence="13">Homodimer which binds Holliday junction (HJ) DNA. The HJ becomes 2-fold symmetrical on binding to RuvC with unstacked arms; it has a different conformation from HJ DNA in complex with RuvA. In the full resolvosome a probable DNA-RuvA(4)-RuvB(12)-RuvC(2) complex forms which resolves the HJ.</text>
</comment>
<accession>A0A9E2F1E2</accession>
<dbReference type="GO" id="GO:0006281">
    <property type="term" value="P:DNA repair"/>
    <property type="evidence" value="ECO:0007669"/>
    <property type="project" value="UniProtKB-UniRule"/>
</dbReference>
<comment type="catalytic activity">
    <reaction evidence="12 13">
        <text>Endonucleolytic cleavage at a junction such as a reciprocal single-stranded crossover between two homologous DNA duplexes (Holliday junction).</text>
        <dbReference type="EC" id="3.1.21.10"/>
    </reaction>
</comment>
<keyword evidence="3 13" id="KW-0540">Nuclease</keyword>
<sequence>MPVNYVNKPDCVIMGVDPGLATTGIGILNRKKGIINPLYWGVIKTTANTPHSQRLLIIYEQLRVLINTYSVQEVVVESVFFNKNVKTALMIGETKGIIQLAAESSSLPVRSYTPLQMKLAIVGAGRATKKQVQEILKQNLKLKELPQPDDAADALGIAFCHLLMTRLDNFNDI</sequence>
<evidence type="ECO:0000313" key="16">
    <source>
        <dbReference type="Proteomes" id="UP000811545"/>
    </source>
</evidence>
<evidence type="ECO:0000256" key="2">
    <source>
        <dbReference type="ARBA" id="ARBA00022490"/>
    </source>
</evidence>
<dbReference type="InterPro" id="IPR020563">
    <property type="entry name" value="X-over_junc_endoDNase_Mg_BS"/>
</dbReference>
<evidence type="ECO:0000256" key="12">
    <source>
        <dbReference type="ARBA" id="ARBA00029354"/>
    </source>
</evidence>
<dbReference type="GO" id="GO:0008821">
    <property type="term" value="F:crossover junction DNA endonuclease activity"/>
    <property type="evidence" value="ECO:0007669"/>
    <property type="project" value="UniProtKB-UniRule"/>
</dbReference>
<feature type="binding site" evidence="13">
    <location>
        <position position="150"/>
    </location>
    <ligand>
        <name>Mg(2+)</name>
        <dbReference type="ChEBI" id="CHEBI:18420"/>
        <label>1</label>
    </ligand>
</feature>
<dbReference type="PANTHER" id="PTHR30194:SF3">
    <property type="entry name" value="CROSSOVER JUNCTION ENDODEOXYRIBONUCLEASE RUVC"/>
    <property type="match status" value="1"/>
</dbReference>
<dbReference type="PRINTS" id="PR00696">
    <property type="entry name" value="RSOLVASERUVC"/>
</dbReference>
<evidence type="ECO:0000256" key="11">
    <source>
        <dbReference type="ARBA" id="ARBA00023204"/>
    </source>
</evidence>
<dbReference type="Gene3D" id="3.30.420.10">
    <property type="entry name" value="Ribonuclease H-like superfamily/Ribonuclease H"/>
    <property type="match status" value="1"/>
</dbReference>
<evidence type="ECO:0000313" key="15">
    <source>
        <dbReference type="EMBL" id="MBT9144642.1"/>
    </source>
</evidence>
<keyword evidence="5 13" id="KW-0255">Endonuclease</keyword>
<comment type="cofactor">
    <cofactor evidence="13">
        <name>Mg(2+)</name>
        <dbReference type="ChEBI" id="CHEBI:18420"/>
    </cofactor>
    <text evidence="13">Binds 2 Mg(2+) ion per subunit.</text>
</comment>
<dbReference type="GO" id="GO:0006310">
    <property type="term" value="P:DNA recombination"/>
    <property type="evidence" value="ECO:0007669"/>
    <property type="project" value="UniProtKB-UniRule"/>
</dbReference>
<keyword evidence="10 13" id="KW-0233">DNA recombination</keyword>
<dbReference type="EC" id="3.1.21.10" evidence="13 14"/>
<dbReference type="InterPro" id="IPR012337">
    <property type="entry name" value="RNaseH-like_sf"/>
</dbReference>
<evidence type="ECO:0000256" key="3">
    <source>
        <dbReference type="ARBA" id="ARBA00022722"/>
    </source>
</evidence>
<dbReference type="SUPFAM" id="SSF53098">
    <property type="entry name" value="Ribonuclease H-like"/>
    <property type="match status" value="1"/>
</dbReference>
<dbReference type="AlphaFoldDB" id="A0A9E2F1E2"/>
<dbReference type="NCBIfam" id="NF000711">
    <property type="entry name" value="PRK00039.2-1"/>
    <property type="match status" value="1"/>
</dbReference>
<dbReference type="GO" id="GO:0048476">
    <property type="term" value="C:Holliday junction resolvase complex"/>
    <property type="evidence" value="ECO:0007669"/>
    <property type="project" value="UniProtKB-UniRule"/>
</dbReference>
<feature type="active site" evidence="13">
    <location>
        <position position="17"/>
    </location>
</feature>
<gene>
    <name evidence="13 15" type="primary">ruvC</name>
    <name evidence="15" type="ORF">DDT42_00487</name>
</gene>
<dbReference type="PANTHER" id="PTHR30194">
    <property type="entry name" value="CROSSOVER JUNCTION ENDODEOXYRIBONUCLEASE RUVC"/>
    <property type="match status" value="1"/>
</dbReference>
<dbReference type="EMBL" id="QLTW01000015">
    <property type="protein sequence ID" value="MBT9144642.1"/>
    <property type="molecule type" value="Genomic_DNA"/>
</dbReference>
<protein>
    <recommendedName>
        <fullName evidence="13 14">Crossover junction endodeoxyribonuclease RuvC</fullName>
        <ecNumber evidence="13 14">3.1.21.10</ecNumber>
    </recommendedName>
    <alternativeName>
        <fullName evidence="13">Holliday junction nuclease RuvC</fullName>
    </alternativeName>
    <alternativeName>
        <fullName evidence="13">Holliday junction resolvase RuvC</fullName>
    </alternativeName>
</protein>
<dbReference type="InterPro" id="IPR002176">
    <property type="entry name" value="X-over_junc_endoDNase_RuvC"/>
</dbReference>
<evidence type="ECO:0000256" key="8">
    <source>
        <dbReference type="ARBA" id="ARBA00022842"/>
    </source>
</evidence>
<dbReference type="HAMAP" id="MF_00034">
    <property type="entry name" value="RuvC"/>
    <property type="match status" value="1"/>
</dbReference>
<evidence type="ECO:0000256" key="7">
    <source>
        <dbReference type="ARBA" id="ARBA00022801"/>
    </source>
</evidence>
<dbReference type="GO" id="GO:0000287">
    <property type="term" value="F:magnesium ion binding"/>
    <property type="evidence" value="ECO:0007669"/>
    <property type="project" value="UniProtKB-UniRule"/>
</dbReference>
<evidence type="ECO:0000256" key="13">
    <source>
        <dbReference type="HAMAP-Rule" id="MF_00034"/>
    </source>
</evidence>
<keyword evidence="11 13" id="KW-0234">DNA repair</keyword>
<evidence type="ECO:0000256" key="9">
    <source>
        <dbReference type="ARBA" id="ARBA00023125"/>
    </source>
</evidence>
<keyword evidence="8 13" id="KW-0460">Magnesium</keyword>
<evidence type="ECO:0000256" key="14">
    <source>
        <dbReference type="NCBIfam" id="TIGR00228"/>
    </source>
</evidence>
<keyword evidence="6 13" id="KW-0227">DNA damage</keyword>
<proteinExistence type="inferred from homology"/>
<dbReference type="GO" id="GO:0003677">
    <property type="term" value="F:DNA binding"/>
    <property type="evidence" value="ECO:0007669"/>
    <property type="project" value="UniProtKB-KW"/>
</dbReference>
<comment type="function">
    <text evidence="13">The RuvA-RuvB-RuvC complex processes Holliday junction (HJ) DNA during genetic recombination and DNA repair. Endonuclease that resolves HJ intermediates. Cleaves cruciform DNA by making single-stranded nicks across the HJ at symmetrical positions within the homologous arms, yielding a 5'-phosphate and a 3'-hydroxyl group; requires a central core of homology in the junction. The consensus cleavage sequence is 5'-(A/T)TT(C/G)-3'. Cleavage occurs on the 3'-side of the TT dinucleotide at the point of strand exchange. HJ branch migration catalyzed by RuvA-RuvB allows RuvC to scan DNA until it finds its consensus sequence, where it cleaves and resolves the cruciform DNA.</text>
</comment>
<evidence type="ECO:0000256" key="4">
    <source>
        <dbReference type="ARBA" id="ARBA00022723"/>
    </source>
</evidence>
<evidence type="ECO:0000256" key="1">
    <source>
        <dbReference type="ARBA" id="ARBA00009518"/>
    </source>
</evidence>
<dbReference type="CDD" id="cd16962">
    <property type="entry name" value="RuvC"/>
    <property type="match status" value="1"/>
</dbReference>
<dbReference type="Pfam" id="PF02075">
    <property type="entry name" value="RuvC"/>
    <property type="match status" value="1"/>
</dbReference>
<feature type="active site" evidence="13">
    <location>
        <position position="150"/>
    </location>
</feature>
<dbReference type="NCBIfam" id="TIGR00228">
    <property type="entry name" value="ruvC"/>
    <property type="match status" value="1"/>
</dbReference>
<evidence type="ECO:0000256" key="6">
    <source>
        <dbReference type="ARBA" id="ARBA00022763"/>
    </source>
</evidence>